<accession>A0A8H6HWW2</accession>
<evidence type="ECO:0000256" key="1">
    <source>
        <dbReference type="SAM" id="Phobius"/>
    </source>
</evidence>
<protein>
    <submittedName>
        <fullName evidence="2">Uncharacterized protein</fullName>
    </submittedName>
</protein>
<dbReference type="OrthoDB" id="3058001at2759"/>
<keyword evidence="3" id="KW-1185">Reference proteome</keyword>
<keyword evidence="1" id="KW-1133">Transmembrane helix</keyword>
<sequence>MNTPSSTRPPPSVDLALPDDGRASYAMEDVGQTAETNDAKPSFTCQCKRKEFKITVWRALNSLVIIGFGTAKAILAYNGSPAANGADMALGMVWAFIAYWCCILEEESSSAPWLFEWDIKRPLLSAVDWGADNTVYVMVLMVAIGRANHPEEDGKRDPLMVALVTTALGVAGLFLLVATICLLYIKIYCHWLVWSRSLRLFTPIFSLGYFKSIPRLRRMDGMRRRCMWMLYVITVGLITILIHPFPLTAYINALLAVFIVNIATLSASYIAIQSVSLALNGPWIRKEAAREPEPPETISSGIVLEREGTLLGFLRAHPVCTGLVNRDGVYTGESEPIAHSAVDIICVAFIGPCDYHLGPPLSQVVFDV</sequence>
<proteinExistence type="predicted"/>
<feature type="transmembrane region" description="Helical" evidence="1">
    <location>
        <begin position="56"/>
        <end position="77"/>
    </location>
</feature>
<dbReference type="EMBL" id="JACGCI010000037">
    <property type="protein sequence ID" value="KAF6753792.1"/>
    <property type="molecule type" value="Genomic_DNA"/>
</dbReference>
<keyword evidence="1" id="KW-0812">Transmembrane</keyword>
<feature type="transmembrane region" description="Helical" evidence="1">
    <location>
        <begin position="159"/>
        <end position="185"/>
    </location>
</feature>
<organism evidence="2 3">
    <name type="scientific">Ephemerocybe angulata</name>
    <dbReference type="NCBI Taxonomy" id="980116"/>
    <lineage>
        <taxon>Eukaryota</taxon>
        <taxon>Fungi</taxon>
        <taxon>Dikarya</taxon>
        <taxon>Basidiomycota</taxon>
        <taxon>Agaricomycotina</taxon>
        <taxon>Agaricomycetes</taxon>
        <taxon>Agaricomycetidae</taxon>
        <taxon>Agaricales</taxon>
        <taxon>Agaricineae</taxon>
        <taxon>Psathyrellaceae</taxon>
        <taxon>Ephemerocybe</taxon>
    </lineage>
</organism>
<reference evidence="2 3" key="1">
    <citation type="submission" date="2020-07" db="EMBL/GenBank/DDBJ databases">
        <title>Comparative genomics of pyrophilous fungi reveals a link between fire events and developmental genes.</title>
        <authorList>
            <consortium name="DOE Joint Genome Institute"/>
            <person name="Steindorff A.S."/>
            <person name="Carver A."/>
            <person name="Calhoun S."/>
            <person name="Stillman K."/>
            <person name="Liu H."/>
            <person name="Lipzen A."/>
            <person name="Pangilinan J."/>
            <person name="Labutti K."/>
            <person name="Bruns T.D."/>
            <person name="Grigoriev I.V."/>
        </authorList>
    </citation>
    <scope>NUCLEOTIDE SEQUENCE [LARGE SCALE GENOMIC DNA]</scope>
    <source>
        <strain evidence="2 3">CBS 144469</strain>
    </source>
</reference>
<dbReference type="Proteomes" id="UP000521943">
    <property type="component" value="Unassembled WGS sequence"/>
</dbReference>
<evidence type="ECO:0000313" key="3">
    <source>
        <dbReference type="Proteomes" id="UP000521943"/>
    </source>
</evidence>
<evidence type="ECO:0000313" key="2">
    <source>
        <dbReference type="EMBL" id="KAF6753792.1"/>
    </source>
</evidence>
<gene>
    <name evidence="2" type="ORF">DFP72DRAFT_848726</name>
</gene>
<feature type="transmembrane region" description="Helical" evidence="1">
    <location>
        <begin position="226"/>
        <end position="245"/>
    </location>
</feature>
<name>A0A8H6HWW2_9AGAR</name>
<feature type="transmembrane region" description="Helical" evidence="1">
    <location>
        <begin position="83"/>
        <end position="104"/>
    </location>
</feature>
<comment type="caution">
    <text evidence="2">The sequence shown here is derived from an EMBL/GenBank/DDBJ whole genome shotgun (WGS) entry which is preliminary data.</text>
</comment>
<dbReference type="AlphaFoldDB" id="A0A8H6HWW2"/>
<keyword evidence="1" id="KW-0472">Membrane</keyword>
<feature type="transmembrane region" description="Helical" evidence="1">
    <location>
        <begin position="251"/>
        <end position="272"/>
    </location>
</feature>